<dbReference type="STRING" id="358396.CHINAEXTREME_02885"/>
<sequence length="192" mass="21291">MARIEYADPEDLPPEKRSLLDTLSETDEEPAVDHRLEGGTLNVYRTLGRNVELLEAFREYGSAVWHEGGLSARQREFVILATAYHAGSAYEWQQHVRVALNEGVTPAGIVAISREEPDRLEPELAAIVEYIAAFVDDTVDDADHAALTDHYDEATAVGIAMLAGCYFGLARVLQAFEVELESPFVGWELEDL</sequence>
<dbReference type="Proteomes" id="UP000011555">
    <property type="component" value="Unassembled WGS sequence"/>
</dbReference>
<reference evidence="2" key="3">
    <citation type="submission" date="2017-01" db="EMBL/GenBank/DDBJ databases">
        <authorList>
            <person name="Mah S.A."/>
            <person name="Swanson W.J."/>
            <person name="Moy G.W."/>
            <person name="Vacquier V.D."/>
        </authorList>
    </citation>
    <scope>NUCLEOTIDE SEQUENCE</scope>
    <source>
        <strain evidence="2">AJ5</strain>
    </source>
</reference>
<protein>
    <submittedName>
        <fullName evidence="2 3">Carboxymuconolactone decarboxylase</fullName>
    </submittedName>
</protein>
<dbReference type="eggNOG" id="arCOG08934">
    <property type="taxonomic scope" value="Archaea"/>
</dbReference>
<organism evidence="3 4">
    <name type="scientific">Natronobacterium lacisalsi AJ5</name>
    <dbReference type="NCBI Taxonomy" id="358396"/>
    <lineage>
        <taxon>Archaea</taxon>
        <taxon>Methanobacteriati</taxon>
        <taxon>Methanobacteriota</taxon>
        <taxon>Stenosarchaea group</taxon>
        <taxon>Halobacteria</taxon>
        <taxon>Halobacteriales</taxon>
        <taxon>Natrialbaceae</taxon>
        <taxon>Natronobacterium</taxon>
    </lineage>
</organism>
<dbReference type="GeneID" id="30920035"/>
<dbReference type="SUPFAM" id="SSF69118">
    <property type="entry name" value="AhpD-like"/>
    <property type="match status" value="1"/>
</dbReference>
<dbReference type="Proteomes" id="UP000186547">
    <property type="component" value="Chromosome"/>
</dbReference>
<dbReference type="EMBL" id="CP019285">
    <property type="protein sequence ID" value="APW96780.1"/>
    <property type="molecule type" value="Genomic_DNA"/>
</dbReference>
<dbReference type="KEGG" id="hlc:CHINAEXTREME02885"/>
<evidence type="ECO:0000259" key="1">
    <source>
        <dbReference type="Pfam" id="PF02627"/>
    </source>
</evidence>
<name>M0LNI3_NATLA</name>
<evidence type="ECO:0000313" key="4">
    <source>
        <dbReference type="Proteomes" id="UP000011555"/>
    </source>
</evidence>
<dbReference type="InterPro" id="IPR003779">
    <property type="entry name" value="CMD-like"/>
</dbReference>
<reference evidence="3 4" key="2">
    <citation type="journal article" date="2014" name="PLoS Genet.">
        <title>Phylogenetically driven sequencing of extremely halophilic archaea reveals strategies for static and dynamic osmo-response.</title>
        <authorList>
            <person name="Becker E.A."/>
            <person name="Seitzer P.M."/>
            <person name="Tritt A."/>
            <person name="Larsen D."/>
            <person name="Krusor M."/>
            <person name="Yao A.I."/>
            <person name="Wu D."/>
            <person name="Madern D."/>
            <person name="Eisen J.A."/>
            <person name="Darling A.E."/>
            <person name="Facciotti M.T."/>
        </authorList>
    </citation>
    <scope>NUCLEOTIDE SEQUENCE [LARGE SCALE GENOMIC DNA]</scope>
    <source>
        <strain evidence="3 4">AJ5</strain>
    </source>
</reference>
<dbReference type="Pfam" id="PF02627">
    <property type="entry name" value="CMD"/>
    <property type="match status" value="1"/>
</dbReference>
<evidence type="ECO:0000313" key="3">
    <source>
        <dbReference type="EMBL" id="EMA35051.1"/>
    </source>
</evidence>
<dbReference type="InterPro" id="IPR029032">
    <property type="entry name" value="AhpD-like"/>
</dbReference>
<evidence type="ECO:0000313" key="2">
    <source>
        <dbReference type="EMBL" id="APW96780.1"/>
    </source>
</evidence>
<dbReference type="GO" id="GO:0051920">
    <property type="term" value="F:peroxiredoxin activity"/>
    <property type="evidence" value="ECO:0007669"/>
    <property type="project" value="InterPro"/>
</dbReference>
<evidence type="ECO:0000313" key="5">
    <source>
        <dbReference type="Proteomes" id="UP000186547"/>
    </source>
</evidence>
<feature type="domain" description="Carboxymuconolactone decarboxylase-like" evidence="1">
    <location>
        <begin position="52"/>
        <end position="113"/>
    </location>
</feature>
<dbReference type="PANTHER" id="PTHR34846:SF11">
    <property type="entry name" value="4-CARBOXYMUCONOLACTONE DECARBOXYLASE FAMILY PROTEIN (AFU_ORTHOLOGUE AFUA_6G11590)"/>
    <property type="match status" value="1"/>
</dbReference>
<dbReference type="AlphaFoldDB" id="M0LNI3"/>
<dbReference type="RefSeq" id="WP_007140963.1">
    <property type="nucleotide sequence ID" value="NZ_AOLZ01000029.1"/>
</dbReference>
<proteinExistence type="predicted"/>
<gene>
    <name evidence="3" type="ORF">C445_06130</name>
    <name evidence="2" type="ORF">CHINAEXTREME_02885</name>
</gene>
<reference evidence="2 5" key="1">
    <citation type="journal article" date="2011" name="J. Bacteriol.">
        <title>Genome sequence of Halobiforma lacisalsi AJ5, an extremely halophilic archaeon which harbors a bop gene.</title>
        <authorList>
            <person name="Jiang X."/>
            <person name="Wang S."/>
            <person name="Cheng H."/>
            <person name="Huo Y."/>
            <person name="Zhang X."/>
            <person name="Zhu X."/>
            <person name="Han X."/>
            <person name="Ni P."/>
            <person name="Wu M."/>
        </authorList>
    </citation>
    <scope>NUCLEOTIDE SEQUENCE [LARGE SCALE GENOMIC DNA]</scope>
    <source>
        <strain evidence="2 5">AJ5</strain>
    </source>
</reference>
<accession>M0LNI3</accession>
<dbReference type="PANTHER" id="PTHR34846">
    <property type="entry name" value="4-CARBOXYMUCONOLACTONE DECARBOXYLASE FAMILY PROTEIN (AFU_ORTHOLOGUE AFUA_6G11590)"/>
    <property type="match status" value="1"/>
</dbReference>
<keyword evidence="4" id="KW-1185">Reference proteome</keyword>
<dbReference type="PATRIC" id="fig|358396.7.peg.1242"/>
<dbReference type="Gene3D" id="1.20.1290.10">
    <property type="entry name" value="AhpD-like"/>
    <property type="match status" value="1"/>
</dbReference>
<dbReference type="EMBL" id="AOLZ01000029">
    <property type="protein sequence ID" value="EMA35051.1"/>
    <property type="molecule type" value="Genomic_DNA"/>
</dbReference>